<sequence length="54" mass="5711">KERKGKTPKEKDMPLDDDEPGEDSQPPSPPPPLPTTTTTTAAISEPIAIATAEI</sequence>
<proteinExistence type="predicted"/>
<accession>A0A822GMT7</accession>
<evidence type="ECO:0000256" key="1">
    <source>
        <dbReference type="SAM" id="MobiDB-lite"/>
    </source>
</evidence>
<evidence type="ECO:0000313" key="2">
    <source>
        <dbReference type="EMBL" id="CAF5150644.1"/>
    </source>
</evidence>
<name>A0A822GMT7_9BILA</name>
<dbReference type="AlphaFoldDB" id="A0A822GMT7"/>
<feature type="non-terminal residue" evidence="2">
    <location>
        <position position="1"/>
    </location>
</feature>
<organism evidence="2 3">
    <name type="scientific">Rotaria socialis</name>
    <dbReference type="NCBI Taxonomy" id="392032"/>
    <lineage>
        <taxon>Eukaryota</taxon>
        <taxon>Metazoa</taxon>
        <taxon>Spiralia</taxon>
        <taxon>Gnathifera</taxon>
        <taxon>Rotifera</taxon>
        <taxon>Eurotatoria</taxon>
        <taxon>Bdelloidea</taxon>
        <taxon>Philodinida</taxon>
        <taxon>Philodinidae</taxon>
        <taxon>Rotaria</taxon>
    </lineage>
</organism>
<reference evidence="2" key="1">
    <citation type="submission" date="2021-02" db="EMBL/GenBank/DDBJ databases">
        <authorList>
            <person name="Nowell W R."/>
        </authorList>
    </citation>
    <scope>NUCLEOTIDE SEQUENCE</scope>
</reference>
<dbReference type="EMBL" id="CAJOBR010099143">
    <property type="protein sequence ID" value="CAF5150644.1"/>
    <property type="molecule type" value="Genomic_DNA"/>
</dbReference>
<protein>
    <submittedName>
        <fullName evidence="2">Uncharacterized protein</fullName>
    </submittedName>
</protein>
<dbReference type="Proteomes" id="UP000663848">
    <property type="component" value="Unassembled WGS sequence"/>
</dbReference>
<feature type="compositionally biased region" description="Basic and acidic residues" evidence="1">
    <location>
        <begin position="1"/>
        <end position="14"/>
    </location>
</feature>
<feature type="region of interest" description="Disordered" evidence="1">
    <location>
        <begin position="1"/>
        <end position="45"/>
    </location>
</feature>
<feature type="compositionally biased region" description="Low complexity" evidence="1">
    <location>
        <begin position="35"/>
        <end position="45"/>
    </location>
</feature>
<comment type="caution">
    <text evidence="2">The sequence shown here is derived from an EMBL/GenBank/DDBJ whole genome shotgun (WGS) entry which is preliminary data.</text>
</comment>
<evidence type="ECO:0000313" key="3">
    <source>
        <dbReference type="Proteomes" id="UP000663848"/>
    </source>
</evidence>
<gene>
    <name evidence="2" type="ORF">QYT958_LOCUS48507</name>
</gene>